<sequence>MRKAEFPMKIRTIQQKIAGLAGLCLIGTVGVLVGFGVLSANTTNTYVNNQVTDILERKTKESLLNLASTQAGLVRAEFDTALNAARTMAHGFASIVDPGNAGSAPVASRRDAINGILLNVLQNNELFNGTYTAWEPNALDGDDAAFKGHRESGHDATGRFIPYWNRDQSGRIAMQPLVEYDSRDLHPNGVMKGGWYIGPKETGKESVLDPLPYIVQGKQVFLATLSVPVVIGGKFQGVAGADFNLDFVQQLASKVSQAVFEGRSEVVIISNMGLVVAHSGKPNLIGQSISSFDTAWKDDLTYVQRGNAHVDVQADSGLLRTFAPIPMGRTGKPWSVLIQVPKDIVLADANALGGALNDRAHSGMLWQVGVGLLVILAAVGLMWMMAGRIARPVGACVRFAEGIADGDFDQTLAVRQEDEIGTLADALRKMLTDLQRMIAQRAADQRQAEAERRAAMLTMADDLESNVMSVVDGVDAAAKTMGVTAQTMTSTAMQTSQQAAVVAHAADEANVNVQTVAAATEELSGSIRDIGERVNRSAEIARDAVTAAERANNQVLGLTEAAGKIGMVVQLIQDIAAQTNLLALNATIEAARAGEAGKGFAVVAGEVKHLANQTAKATEDIALQVNEMQRVTGDTATVIKGVGTIIAQIDGIAANIAAAVEEQSAATLEIARNVQQAATGTQDVSANIAGVRGAATEAGHSAQEVLSVSGQLSVESERLRGVVHGFLDKVRTA</sequence>
<organism evidence="7 8">
    <name type="scientific">Azospirillum brasilense</name>
    <dbReference type="NCBI Taxonomy" id="192"/>
    <lineage>
        <taxon>Bacteria</taxon>
        <taxon>Pseudomonadati</taxon>
        <taxon>Pseudomonadota</taxon>
        <taxon>Alphaproteobacteria</taxon>
        <taxon>Rhodospirillales</taxon>
        <taxon>Azospirillaceae</taxon>
        <taxon>Azospirillum</taxon>
    </lineage>
</organism>
<dbReference type="Gene3D" id="6.10.340.10">
    <property type="match status" value="1"/>
</dbReference>
<evidence type="ECO:0000313" key="7">
    <source>
        <dbReference type="EMBL" id="TWA62222.1"/>
    </source>
</evidence>
<keyword evidence="1 3" id="KW-0807">Transducer</keyword>
<feature type="transmembrane region" description="Helical" evidence="4">
    <location>
        <begin position="364"/>
        <end position="384"/>
    </location>
</feature>
<dbReference type="SMART" id="SM00283">
    <property type="entry name" value="MA"/>
    <property type="match status" value="1"/>
</dbReference>
<comment type="caution">
    <text evidence="7">The sequence shown here is derived from an EMBL/GenBank/DDBJ whole genome shotgun (WGS) entry which is preliminary data.</text>
</comment>
<dbReference type="InterPro" id="IPR003660">
    <property type="entry name" value="HAMP_dom"/>
</dbReference>
<dbReference type="Pfam" id="PF22673">
    <property type="entry name" value="MCP-like_PDC_1"/>
    <property type="match status" value="1"/>
</dbReference>
<proteinExistence type="inferred from homology"/>
<evidence type="ECO:0000259" key="6">
    <source>
        <dbReference type="PROSITE" id="PS50885"/>
    </source>
</evidence>
<dbReference type="PANTHER" id="PTHR32089">
    <property type="entry name" value="METHYL-ACCEPTING CHEMOTAXIS PROTEIN MCPB"/>
    <property type="match status" value="1"/>
</dbReference>
<dbReference type="SMART" id="SM00304">
    <property type="entry name" value="HAMP"/>
    <property type="match status" value="1"/>
</dbReference>
<evidence type="ECO:0000256" key="1">
    <source>
        <dbReference type="ARBA" id="ARBA00023224"/>
    </source>
</evidence>
<feature type="domain" description="HAMP" evidence="6">
    <location>
        <begin position="387"/>
        <end position="439"/>
    </location>
</feature>
<dbReference type="Proteomes" id="UP000316083">
    <property type="component" value="Unassembled WGS sequence"/>
</dbReference>
<evidence type="ECO:0000313" key="8">
    <source>
        <dbReference type="Proteomes" id="UP000316083"/>
    </source>
</evidence>
<comment type="similarity">
    <text evidence="2">Belongs to the methyl-accepting chemotaxis (MCP) protein family.</text>
</comment>
<keyword evidence="4" id="KW-0812">Transmembrane</keyword>
<dbReference type="CDD" id="cd06225">
    <property type="entry name" value="HAMP"/>
    <property type="match status" value="1"/>
</dbReference>
<dbReference type="CDD" id="cd12913">
    <property type="entry name" value="PDC1_MCP_like"/>
    <property type="match status" value="1"/>
</dbReference>
<dbReference type="GO" id="GO:0016020">
    <property type="term" value="C:membrane"/>
    <property type="evidence" value="ECO:0007669"/>
    <property type="project" value="InterPro"/>
</dbReference>
<dbReference type="SUPFAM" id="SSF58104">
    <property type="entry name" value="Methyl-accepting chemotaxis protein (MCP) signaling domain"/>
    <property type="match status" value="1"/>
</dbReference>
<dbReference type="Pfam" id="PF00015">
    <property type="entry name" value="MCPsignal"/>
    <property type="match status" value="1"/>
</dbReference>
<keyword evidence="4" id="KW-1133">Transmembrane helix</keyword>
<dbReference type="EMBL" id="VITF01000015">
    <property type="protein sequence ID" value="TWA62222.1"/>
    <property type="molecule type" value="Genomic_DNA"/>
</dbReference>
<dbReference type="GO" id="GO:0007165">
    <property type="term" value="P:signal transduction"/>
    <property type="evidence" value="ECO:0007669"/>
    <property type="project" value="UniProtKB-KW"/>
</dbReference>
<protein>
    <submittedName>
        <fullName evidence="7">Methyl-accepting chemotaxis protein</fullName>
    </submittedName>
</protein>
<feature type="domain" description="Methyl-accepting transducer" evidence="5">
    <location>
        <begin position="477"/>
        <end position="713"/>
    </location>
</feature>
<evidence type="ECO:0000256" key="2">
    <source>
        <dbReference type="ARBA" id="ARBA00029447"/>
    </source>
</evidence>
<reference evidence="7 8" key="1">
    <citation type="submission" date="2019-06" db="EMBL/GenBank/DDBJ databases">
        <title>Genomic Encyclopedia of Type Strains, Phase IV (KMG-V): Genome sequencing to study the core and pangenomes of soil and plant-associated prokaryotes.</title>
        <authorList>
            <person name="Whitman W."/>
        </authorList>
    </citation>
    <scope>NUCLEOTIDE SEQUENCE [LARGE SCALE GENOMIC DNA]</scope>
    <source>
        <strain evidence="7 8">BR 11796</strain>
    </source>
</reference>
<evidence type="ECO:0000256" key="3">
    <source>
        <dbReference type="PROSITE-ProRule" id="PRU00284"/>
    </source>
</evidence>
<feature type="transmembrane region" description="Helical" evidence="4">
    <location>
        <begin position="20"/>
        <end position="40"/>
    </location>
</feature>
<dbReference type="InterPro" id="IPR004089">
    <property type="entry name" value="MCPsignal_dom"/>
</dbReference>
<dbReference type="Gene3D" id="1.10.287.950">
    <property type="entry name" value="Methyl-accepting chemotaxis protein"/>
    <property type="match status" value="1"/>
</dbReference>
<dbReference type="AlphaFoldDB" id="A0A560APL7"/>
<dbReference type="PROSITE" id="PS50111">
    <property type="entry name" value="CHEMOTAXIS_TRANSDUC_2"/>
    <property type="match status" value="1"/>
</dbReference>
<accession>A0A560APL7</accession>
<gene>
    <name evidence="7" type="ORF">FBZ82_115114</name>
</gene>
<dbReference type="Gene3D" id="3.30.450.20">
    <property type="entry name" value="PAS domain"/>
    <property type="match status" value="2"/>
</dbReference>
<keyword evidence="4" id="KW-0472">Membrane</keyword>
<name>A0A560APL7_AZOBR</name>
<dbReference type="PANTHER" id="PTHR32089:SF112">
    <property type="entry name" value="LYSOZYME-LIKE PROTEIN-RELATED"/>
    <property type="match status" value="1"/>
</dbReference>
<dbReference type="PROSITE" id="PS50885">
    <property type="entry name" value="HAMP"/>
    <property type="match status" value="1"/>
</dbReference>
<evidence type="ECO:0000256" key="4">
    <source>
        <dbReference type="SAM" id="Phobius"/>
    </source>
</evidence>
<evidence type="ECO:0000259" key="5">
    <source>
        <dbReference type="PROSITE" id="PS50111"/>
    </source>
</evidence>
<dbReference type="Pfam" id="PF00672">
    <property type="entry name" value="HAMP"/>
    <property type="match status" value="1"/>
</dbReference>